<comment type="caution">
    <text evidence="1">The sequence shown here is derived from an EMBL/GenBank/DDBJ whole genome shotgun (WGS) entry which is preliminary data.</text>
</comment>
<dbReference type="RefSeq" id="WP_124694987.1">
    <property type="nucleotide sequence ID" value="NZ_JBHUFE010000029.1"/>
</dbReference>
<gene>
    <name evidence="1" type="ORF">EH198_07820</name>
</gene>
<evidence type="ECO:0000313" key="1">
    <source>
        <dbReference type="EMBL" id="RQW12254.1"/>
    </source>
</evidence>
<dbReference type="EMBL" id="RQPI01000003">
    <property type="protein sequence ID" value="RQW12254.1"/>
    <property type="molecule type" value="Genomic_DNA"/>
</dbReference>
<sequence>MNKEKILTETGIEIICDIAKQIPLIGPIIASPAKSVLLDIASRHLSKREEFRVSNTAKYCIEEIKDRVIKGGKLRDDDFFFSNNEIYRSSAEEIFEGVLIKCKNEHEEKKSKFISNIFINISFSNEYKVEEANHLLKVAEDLTYRQLCLIRLFKEHYINPYDIRFNEKEFFNSKEIFLLQEIHELSQMNILNKLKFKEEVINRLSKEMIHNAFNEGDFQLLNDWGEVIPARMVPSQFGYQCYYTMGVKEVPNSDLDSIIKLLRE</sequence>
<name>A0A3N9PB83_9BACL</name>
<keyword evidence="2" id="KW-1185">Reference proteome</keyword>
<proteinExistence type="predicted"/>
<organism evidence="1 2">
    <name type="scientific">Paenibacillus rhizophilus</name>
    <dbReference type="NCBI Taxonomy" id="1850366"/>
    <lineage>
        <taxon>Bacteria</taxon>
        <taxon>Bacillati</taxon>
        <taxon>Bacillota</taxon>
        <taxon>Bacilli</taxon>
        <taxon>Bacillales</taxon>
        <taxon>Paenibacillaceae</taxon>
        <taxon>Paenibacillus</taxon>
    </lineage>
</organism>
<evidence type="ECO:0008006" key="3">
    <source>
        <dbReference type="Google" id="ProtNLM"/>
    </source>
</evidence>
<accession>A0A3N9PB83</accession>
<dbReference type="OrthoDB" id="2622308at2"/>
<dbReference type="AlphaFoldDB" id="A0A3N9PB83"/>
<dbReference type="Proteomes" id="UP000282529">
    <property type="component" value="Unassembled WGS sequence"/>
</dbReference>
<evidence type="ECO:0000313" key="2">
    <source>
        <dbReference type="Proteomes" id="UP000282529"/>
    </source>
</evidence>
<protein>
    <recommendedName>
        <fullName evidence="3">DUF4393 domain-containing protein</fullName>
    </recommendedName>
</protein>
<reference evidence="1 2" key="1">
    <citation type="submission" date="2018-11" db="EMBL/GenBank/DDBJ databases">
        <title>Genome sequence of strain 7197.</title>
        <authorList>
            <person name="Gao J."/>
            <person name="Sun J."/>
        </authorList>
    </citation>
    <scope>NUCLEOTIDE SEQUENCE [LARGE SCALE GENOMIC DNA]</scope>
    <source>
        <strain evidence="1 2">7197</strain>
    </source>
</reference>